<comment type="similarity">
    <text evidence="2">Belongs to the TonB family.</text>
</comment>
<keyword evidence="4" id="KW-1003">Cell membrane</keyword>
<dbReference type="NCBIfam" id="TIGR01352">
    <property type="entry name" value="tonB_Cterm"/>
    <property type="match status" value="1"/>
</dbReference>
<keyword evidence="6 11" id="KW-0812">Transmembrane</keyword>
<gene>
    <name evidence="13" type="ORF">PTE30175_02556</name>
</gene>
<feature type="compositionally biased region" description="Pro residues" evidence="10">
    <location>
        <begin position="67"/>
        <end position="100"/>
    </location>
</feature>
<feature type="region of interest" description="Disordered" evidence="10">
    <location>
        <begin position="64"/>
        <end position="144"/>
    </location>
</feature>
<dbReference type="InterPro" id="IPR006260">
    <property type="entry name" value="TonB/TolA_C"/>
</dbReference>
<evidence type="ECO:0000256" key="9">
    <source>
        <dbReference type="ARBA" id="ARBA00023136"/>
    </source>
</evidence>
<evidence type="ECO:0000313" key="13">
    <source>
        <dbReference type="EMBL" id="VVE10873.1"/>
    </source>
</evidence>
<evidence type="ECO:0000256" key="5">
    <source>
        <dbReference type="ARBA" id="ARBA00022519"/>
    </source>
</evidence>
<dbReference type="AlphaFoldDB" id="A0A5E4VGE3"/>
<dbReference type="InterPro" id="IPR037682">
    <property type="entry name" value="TonB_C"/>
</dbReference>
<dbReference type="PRINTS" id="PR01217">
    <property type="entry name" value="PRICHEXTENSN"/>
</dbReference>
<proteinExistence type="inferred from homology"/>
<reference evidence="13 14" key="1">
    <citation type="submission" date="2019-08" db="EMBL/GenBank/DDBJ databases">
        <authorList>
            <person name="Peeters C."/>
        </authorList>
    </citation>
    <scope>NUCLEOTIDE SEQUENCE [LARGE SCALE GENOMIC DNA]</scope>
    <source>
        <strain evidence="13 14">LMG 30175</strain>
    </source>
</reference>
<feature type="compositionally biased region" description="Pro residues" evidence="10">
    <location>
        <begin position="134"/>
        <end position="144"/>
    </location>
</feature>
<keyword evidence="5" id="KW-0997">Cell inner membrane</keyword>
<dbReference type="Pfam" id="PF03544">
    <property type="entry name" value="TonB_C"/>
    <property type="match status" value="1"/>
</dbReference>
<dbReference type="GO" id="GO:0055085">
    <property type="term" value="P:transmembrane transport"/>
    <property type="evidence" value="ECO:0007669"/>
    <property type="project" value="InterPro"/>
</dbReference>
<dbReference type="Proteomes" id="UP000414233">
    <property type="component" value="Unassembled WGS sequence"/>
</dbReference>
<evidence type="ECO:0000256" key="7">
    <source>
        <dbReference type="ARBA" id="ARBA00022927"/>
    </source>
</evidence>
<evidence type="ECO:0000256" key="2">
    <source>
        <dbReference type="ARBA" id="ARBA00006555"/>
    </source>
</evidence>
<feature type="compositionally biased region" description="Low complexity" evidence="10">
    <location>
        <begin position="123"/>
        <end position="133"/>
    </location>
</feature>
<evidence type="ECO:0000256" key="11">
    <source>
        <dbReference type="SAM" id="Phobius"/>
    </source>
</evidence>
<protein>
    <submittedName>
        <fullName evidence="13">Energy transducer TonB</fullName>
    </submittedName>
</protein>
<keyword evidence="3" id="KW-0813">Transport</keyword>
<evidence type="ECO:0000256" key="6">
    <source>
        <dbReference type="ARBA" id="ARBA00022692"/>
    </source>
</evidence>
<dbReference type="PANTHER" id="PTHR33446">
    <property type="entry name" value="PROTEIN TONB-RELATED"/>
    <property type="match status" value="1"/>
</dbReference>
<dbReference type="PANTHER" id="PTHR33446:SF2">
    <property type="entry name" value="PROTEIN TONB"/>
    <property type="match status" value="1"/>
</dbReference>
<dbReference type="InterPro" id="IPR051045">
    <property type="entry name" value="TonB-dependent_transducer"/>
</dbReference>
<dbReference type="EMBL" id="CABPRZ010000009">
    <property type="protein sequence ID" value="VVE10873.1"/>
    <property type="molecule type" value="Genomic_DNA"/>
</dbReference>
<organism evidence="13 14">
    <name type="scientific">Pandoraea terrae</name>
    <dbReference type="NCBI Taxonomy" id="1537710"/>
    <lineage>
        <taxon>Bacteria</taxon>
        <taxon>Pseudomonadati</taxon>
        <taxon>Pseudomonadota</taxon>
        <taxon>Betaproteobacteria</taxon>
        <taxon>Burkholderiales</taxon>
        <taxon>Burkholderiaceae</taxon>
        <taxon>Pandoraea</taxon>
    </lineage>
</organism>
<dbReference type="OrthoDB" id="9792439at2"/>
<sequence length="241" mass="24872">MSTVPPVTLALAPARDTMQDSLFSPRTMTVVGVIVAAHLAALFGLAHLNKPAPATIEPTTFTATIIPLPPAPQPTPALPKPQPEPPKPQVATATPPPKPRVQPKNTITQKAAPETPPAPTAPTAPAEPVKDAAPPAPVAPPVVAPAPSGPVEGLKVSCDERVPVYPTQSRRIGEEGTVQIRMIIDERGVVSSASVVKSSGFARLDQAAKDAALAIRCKPPVSGGRVVSAAAVKPYNFRISD</sequence>
<dbReference type="GO" id="GO:0098797">
    <property type="term" value="C:plasma membrane protein complex"/>
    <property type="evidence" value="ECO:0007669"/>
    <property type="project" value="TreeGrafter"/>
</dbReference>
<evidence type="ECO:0000256" key="3">
    <source>
        <dbReference type="ARBA" id="ARBA00022448"/>
    </source>
</evidence>
<name>A0A5E4VGE3_9BURK</name>
<evidence type="ECO:0000256" key="4">
    <source>
        <dbReference type="ARBA" id="ARBA00022475"/>
    </source>
</evidence>
<dbReference type="PROSITE" id="PS52015">
    <property type="entry name" value="TONB_CTD"/>
    <property type="match status" value="1"/>
</dbReference>
<dbReference type="RefSeq" id="WP_150697406.1">
    <property type="nucleotide sequence ID" value="NZ_CABPRZ010000009.1"/>
</dbReference>
<feature type="domain" description="TonB C-terminal" evidence="12">
    <location>
        <begin position="150"/>
        <end position="241"/>
    </location>
</feature>
<comment type="subcellular location">
    <subcellularLocation>
        <location evidence="1">Cell inner membrane</location>
        <topology evidence="1">Single-pass membrane protein</topology>
        <orientation evidence="1">Periplasmic side</orientation>
    </subcellularLocation>
</comment>
<evidence type="ECO:0000313" key="14">
    <source>
        <dbReference type="Proteomes" id="UP000414233"/>
    </source>
</evidence>
<feature type="transmembrane region" description="Helical" evidence="11">
    <location>
        <begin position="28"/>
        <end position="48"/>
    </location>
</feature>
<dbReference type="GO" id="GO:0015031">
    <property type="term" value="P:protein transport"/>
    <property type="evidence" value="ECO:0007669"/>
    <property type="project" value="UniProtKB-KW"/>
</dbReference>
<keyword evidence="9 11" id="KW-0472">Membrane</keyword>
<evidence type="ECO:0000256" key="1">
    <source>
        <dbReference type="ARBA" id="ARBA00004383"/>
    </source>
</evidence>
<accession>A0A5E4VGE3</accession>
<keyword evidence="14" id="KW-1185">Reference proteome</keyword>
<dbReference type="SUPFAM" id="SSF74653">
    <property type="entry name" value="TolA/TonB C-terminal domain"/>
    <property type="match status" value="1"/>
</dbReference>
<dbReference type="Gene3D" id="3.30.1150.10">
    <property type="match status" value="1"/>
</dbReference>
<keyword evidence="8 11" id="KW-1133">Transmembrane helix</keyword>
<dbReference type="GO" id="GO:0031992">
    <property type="term" value="F:energy transducer activity"/>
    <property type="evidence" value="ECO:0007669"/>
    <property type="project" value="TreeGrafter"/>
</dbReference>
<keyword evidence="7" id="KW-0653">Protein transport</keyword>
<evidence type="ECO:0000256" key="8">
    <source>
        <dbReference type="ARBA" id="ARBA00022989"/>
    </source>
</evidence>
<evidence type="ECO:0000256" key="10">
    <source>
        <dbReference type="SAM" id="MobiDB-lite"/>
    </source>
</evidence>
<evidence type="ECO:0000259" key="12">
    <source>
        <dbReference type="PROSITE" id="PS52015"/>
    </source>
</evidence>